<dbReference type="GO" id="GO:0016887">
    <property type="term" value="F:ATP hydrolysis activity"/>
    <property type="evidence" value="ECO:0007669"/>
    <property type="project" value="InterPro"/>
</dbReference>
<keyword evidence="5" id="KW-1185">Reference proteome</keyword>
<dbReference type="RefSeq" id="WP_007475268.1">
    <property type="nucleotide sequence ID" value="NZ_KQ130610.1"/>
</dbReference>
<dbReference type="PROSITE" id="PS50893">
    <property type="entry name" value="ABC_TRANSPORTER_2"/>
    <property type="match status" value="1"/>
</dbReference>
<dbReference type="PANTHER" id="PTHR43514:SF4">
    <property type="entry name" value="ABC TRANSPORTER I FAMILY MEMBER 10"/>
    <property type="match status" value="1"/>
</dbReference>
<protein>
    <submittedName>
        <fullName evidence="4">ABC transporter</fullName>
    </submittedName>
</protein>
<dbReference type="InterPro" id="IPR003439">
    <property type="entry name" value="ABC_transporter-like_ATP-bd"/>
</dbReference>
<sequence>MIKLIDVKKKFRAAGLENVSFELPHHGLCILYGKSGSGKTTILNLLASLDKPDDGEVIMDDYTVTYMMQTDMLFHNLTVKENLLIKLNATTVPEGHFECEMLNLCVLLGIESLLDERISVISGGEKQRVAFARTLLGDFQLLLLDEPTSELDAHNKMVIMKYLKSLSQEKLVIIASHDNEIKCFADQVIIMKDGQVNE</sequence>
<organism evidence="4 5">
    <name type="scientific">Listeria fleischmannii 1991</name>
    <dbReference type="NCBI Taxonomy" id="1430899"/>
    <lineage>
        <taxon>Bacteria</taxon>
        <taxon>Bacillati</taxon>
        <taxon>Bacillota</taxon>
        <taxon>Bacilli</taxon>
        <taxon>Bacillales</taxon>
        <taxon>Listeriaceae</taxon>
        <taxon>Listeria</taxon>
    </lineage>
</organism>
<keyword evidence="2" id="KW-0067">ATP-binding</keyword>
<dbReference type="Proteomes" id="UP000052258">
    <property type="component" value="Unassembled WGS sequence"/>
</dbReference>
<dbReference type="AlphaFoldDB" id="A0A0J8GDE3"/>
<feature type="domain" description="ABC transporter" evidence="3">
    <location>
        <begin position="2"/>
        <end position="198"/>
    </location>
</feature>
<dbReference type="PATRIC" id="fig|1430899.3.peg.814"/>
<dbReference type="PANTHER" id="PTHR43514">
    <property type="entry name" value="ABC TRANSPORTER I FAMILY MEMBER 10"/>
    <property type="match status" value="1"/>
</dbReference>
<dbReference type="Gene3D" id="3.40.50.300">
    <property type="entry name" value="P-loop containing nucleotide triphosphate hydrolases"/>
    <property type="match status" value="1"/>
</dbReference>
<name>A0A0J8GDE3_9LIST</name>
<dbReference type="GO" id="GO:0005524">
    <property type="term" value="F:ATP binding"/>
    <property type="evidence" value="ECO:0007669"/>
    <property type="project" value="UniProtKB-KW"/>
</dbReference>
<dbReference type="InterPro" id="IPR017871">
    <property type="entry name" value="ABC_transporter-like_CS"/>
</dbReference>
<proteinExistence type="predicted"/>
<dbReference type="InterPro" id="IPR003593">
    <property type="entry name" value="AAA+_ATPase"/>
</dbReference>
<comment type="caution">
    <text evidence="4">The sequence shown here is derived from an EMBL/GenBank/DDBJ whole genome shotgun (WGS) entry which is preliminary data.</text>
</comment>
<dbReference type="InterPro" id="IPR027417">
    <property type="entry name" value="P-loop_NTPase"/>
</dbReference>
<reference evidence="4 5" key="1">
    <citation type="journal article" date="2015" name="Genome Biol. Evol.">
        <title>Comparative Genomics of Listeria Sensu Lato: Genus-Wide Differences in Evolutionary Dynamics and the Progressive Gain of Complex, Potentially Pathogenicity-Related Traits through Lateral Gene Transfer.</title>
        <authorList>
            <person name="Chiara M."/>
            <person name="Caruso M."/>
            <person name="D'Erchia A.M."/>
            <person name="Manzari C."/>
            <person name="Fraccalvieri R."/>
            <person name="Goffredo E."/>
            <person name="Latorre L."/>
            <person name="Miccolupo A."/>
            <person name="Padalino I."/>
            <person name="Santagada G."/>
            <person name="Chiocco D."/>
            <person name="Pesole G."/>
            <person name="Horner D.S."/>
            <person name="Parisi A."/>
        </authorList>
    </citation>
    <scope>NUCLEOTIDE SEQUENCE [LARGE SCALE GENOMIC DNA]</scope>
    <source>
        <strain evidence="4 5">1991</strain>
    </source>
</reference>
<evidence type="ECO:0000259" key="3">
    <source>
        <dbReference type="PROSITE" id="PS50893"/>
    </source>
</evidence>
<dbReference type="SUPFAM" id="SSF52540">
    <property type="entry name" value="P-loop containing nucleoside triphosphate hydrolases"/>
    <property type="match status" value="1"/>
</dbReference>
<dbReference type="PROSITE" id="PS00211">
    <property type="entry name" value="ABC_TRANSPORTER_1"/>
    <property type="match status" value="1"/>
</dbReference>
<evidence type="ECO:0000256" key="1">
    <source>
        <dbReference type="ARBA" id="ARBA00022741"/>
    </source>
</evidence>
<accession>A0A0J8GDE3</accession>
<gene>
    <name evidence="4" type="ORF">X560_0788</name>
</gene>
<dbReference type="OrthoDB" id="9791546at2"/>
<dbReference type="SMART" id="SM00382">
    <property type="entry name" value="AAA"/>
    <property type="match status" value="1"/>
</dbReference>
<dbReference type="Pfam" id="PF00005">
    <property type="entry name" value="ABC_tran"/>
    <property type="match status" value="1"/>
</dbReference>
<dbReference type="EMBL" id="AZHO01000007">
    <property type="protein sequence ID" value="KMT60660.1"/>
    <property type="molecule type" value="Genomic_DNA"/>
</dbReference>
<evidence type="ECO:0000313" key="4">
    <source>
        <dbReference type="EMBL" id="KMT60660.1"/>
    </source>
</evidence>
<evidence type="ECO:0000313" key="5">
    <source>
        <dbReference type="Proteomes" id="UP000052258"/>
    </source>
</evidence>
<dbReference type="InterPro" id="IPR050334">
    <property type="entry name" value="Molybdenum_import_ModC"/>
</dbReference>
<keyword evidence="1" id="KW-0547">Nucleotide-binding</keyword>
<evidence type="ECO:0000256" key="2">
    <source>
        <dbReference type="ARBA" id="ARBA00022840"/>
    </source>
</evidence>